<evidence type="ECO:0000313" key="1">
    <source>
        <dbReference type="EMBL" id="KAK3742663.1"/>
    </source>
</evidence>
<comment type="caution">
    <text evidence="1">The sequence shown here is derived from an EMBL/GenBank/DDBJ whole genome shotgun (WGS) entry which is preliminary data.</text>
</comment>
<protein>
    <submittedName>
        <fullName evidence="1">Uncharacterized protein</fullName>
    </submittedName>
</protein>
<keyword evidence="2" id="KW-1185">Reference proteome</keyword>
<gene>
    <name evidence="1" type="ORF">RRG08_025609</name>
</gene>
<proteinExistence type="predicted"/>
<evidence type="ECO:0000313" key="2">
    <source>
        <dbReference type="Proteomes" id="UP001283361"/>
    </source>
</evidence>
<organism evidence="1 2">
    <name type="scientific">Elysia crispata</name>
    <name type="common">lettuce slug</name>
    <dbReference type="NCBI Taxonomy" id="231223"/>
    <lineage>
        <taxon>Eukaryota</taxon>
        <taxon>Metazoa</taxon>
        <taxon>Spiralia</taxon>
        <taxon>Lophotrochozoa</taxon>
        <taxon>Mollusca</taxon>
        <taxon>Gastropoda</taxon>
        <taxon>Heterobranchia</taxon>
        <taxon>Euthyneura</taxon>
        <taxon>Panpulmonata</taxon>
        <taxon>Sacoglossa</taxon>
        <taxon>Placobranchoidea</taxon>
        <taxon>Plakobranchidae</taxon>
        <taxon>Elysia</taxon>
    </lineage>
</organism>
<sequence>MADRDKLRAAHWSGSLYLHRSGDAKGQKGARGSPTQACYTPGTAVEMIGPRPMGNAHLNHTLSSPSQPFLSLPPFPTPSFSLARHLHQTDLVGCVRHHYVVVDLGSKSQHGYFGCRMTLGIRSVKSGYNFYC</sequence>
<accession>A0AAE0YED6</accession>
<name>A0AAE0YED6_9GAST</name>
<dbReference type="Proteomes" id="UP001283361">
    <property type="component" value="Unassembled WGS sequence"/>
</dbReference>
<dbReference type="AlphaFoldDB" id="A0AAE0YED6"/>
<reference evidence="1" key="1">
    <citation type="journal article" date="2023" name="G3 (Bethesda)">
        <title>A reference genome for the long-term kleptoplast-retaining sea slug Elysia crispata morphotype clarki.</title>
        <authorList>
            <person name="Eastman K.E."/>
            <person name="Pendleton A.L."/>
            <person name="Shaikh M.A."/>
            <person name="Suttiyut T."/>
            <person name="Ogas R."/>
            <person name="Tomko P."/>
            <person name="Gavelis G."/>
            <person name="Widhalm J.R."/>
            <person name="Wisecaver J.H."/>
        </authorList>
    </citation>
    <scope>NUCLEOTIDE SEQUENCE</scope>
    <source>
        <strain evidence="1">ECLA1</strain>
    </source>
</reference>
<dbReference type="EMBL" id="JAWDGP010006345">
    <property type="protein sequence ID" value="KAK3742663.1"/>
    <property type="molecule type" value="Genomic_DNA"/>
</dbReference>